<evidence type="ECO:0000256" key="6">
    <source>
        <dbReference type="ARBA" id="ARBA00023136"/>
    </source>
</evidence>
<feature type="transmembrane region" description="Helical" evidence="7">
    <location>
        <begin position="6"/>
        <end position="23"/>
    </location>
</feature>
<protein>
    <recommendedName>
        <fullName evidence="8">ABC transmembrane type-1 domain-containing protein</fullName>
    </recommendedName>
</protein>
<evidence type="ECO:0000256" key="1">
    <source>
        <dbReference type="ARBA" id="ARBA00004651"/>
    </source>
</evidence>
<dbReference type="InterPro" id="IPR035906">
    <property type="entry name" value="MetI-like_sf"/>
</dbReference>
<dbReference type="SUPFAM" id="SSF161098">
    <property type="entry name" value="MetI-like"/>
    <property type="match status" value="1"/>
</dbReference>
<sequence>MVGTYWPWVLWGPAAAPCLVFLFRQFFAGMPRELEEAAIVDGCGYGGTFWRIFLPQTWPVPTASFVITFTRSWGDFIAPMLLLPGDRTPHSVAIMASYVNGNGLPVNNLLAAGSVTYVVPILLIFLVAQRGFVAGTSTTGLKQPPCRPFARSHA</sequence>
<accession>A0ABN3MA32</accession>
<keyword evidence="10" id="KW-1185">Reference proteome</keyword>
<evidence type="ECO:0000256" key="4">
    <source>
        <dbReference type="ARBA" id="ARBA00022692"/>
    </source>
</evidence>
<dbReference type="Pfam" id="PF00528">
    <property type="entry name" value="BPD_transp_1"/>
    <property type="match status" value="1"/>
</dbReference>
<keyword evidence="4 7" id="KW-0812">Transmembrane</keyword>
<dbReference type="EMBL" id="BAAASG010000009">
    <property type="protein sequence ID" value="GAA2496988.1"/>
    <property type="molecule type" value="Genomic_DNA"/>
</dbReference>
<evidence type="ECO:0000313" key="9">
    <source>
        <dbReference type="EMBL" id="GAA2496988.1"/>
    </source>
</evidence>
<comment type="caution">
    <text evidence="9">The sequence shown here is derived from an EMBL/GenBank/DDBJ whole genome shotgun (WGS) entry which is preliminary data.</text>
</comment>
<dbReference type="InterPro" id="IPR000515">
    <property type="entry name" value="MetI-like"/>
</dbReference>
<dbReference type="Gene3D" id="1.10.3720.10">
    <property type="entry name" value="MetI-like"/>
    <property type="match status" value="1"/>
</dbReference>
<evidence type="ECO:0000256" key="2">
    <source>
        <dbReference type="ARBA" id="ARBA00022448"/>
    </source>
</evidence>
<organism evidence="9 10">
    <name type="scientific">Streptomyces longisporus</name>
    <dbReference type="NCBI Taxonomy" id="1948"/>
    <lineage>
        <taxon>Bacteria</taxon>
        <taxon>Bacillati</taxon>
        <taxon>Actinomycetota</taxon>
        <taxon>Actinomycetes</taxon>
        <taxon>Kitasatosporales</taxon>
        <taxon>Streptomycetaceae</taxon>
        <taxon>Streptomyces</taxon>
    </lineage>
</organism>
<evidence type="ECO:0000259" key="8">
    <source>
        <dbReference type="PROSITE" id="PS50928"/>
    </source>
</evidence>
<keyword evidence="6 7" id="KW-0472">Membrane</keyword>
<evidence type="ECO:0000256" key="5">
    <source>
        <dbReference type="ARBA" id="ARBA00022989"/>
    </source>
</evidence>
<dbReference type="PROSITE" id="PS50928">
    <property type="entry name" value="ABC_TM1"/>
    <property type="match status" value="1"/>
</dbReference>
<feature type="domain" description="ABC transmembrane type-1" evidence="8">
    <location>
        <begin position="1"/>
        <end position="128"/>
    </location>
</feature>
<gene>
    <name evidence="9" type="ORF">GCM10010276_42540</name>
</gene>
<dbReference type="PANTHER" id="PTHR43744:SF12">
    <property type="entry name" value="ABC TRANSPORTER PERMEASE PROTEIN MG189-RELATED"/>
    <property type="match status" value="1"/>
</dbReference>
<comment type="similarity">
    <text evidence="7">Belongs to the binding-protein-dependent transport system permease family.</text>
</comment>
<proteinExistence type="inferred from homology"/>
<comment type="subcellular location">
    <subcellularLocation>
        <location evidence="1 7">Cell membrane</location>
        <topology evidence="1 7">Multi-pass membrane protein</topology>
    </subcellularLocation>
</comment>
<evidence type="ECO:0000256" key="7">
    <source>
        <dbReference type="RuleBase" id="RU363032"/>
    </source>
</evidence>
<evidence type="ECO:0000256" key="3">
    <source>
        <dbReference type="ARBA" id="ARBA00022475"/>
    </source>
</evidence>
<evidence type="ECO:0000313" key="10">
    <source>
        <dbReference type="Proteomes" id="UP001501777"/>
    </source>
</evidence>
<feature type="transmembrane region" description="Helical" evidence="7">
    <location>
        <begin position="109"/>
        <end position="128"/>
    </location>
</feature>
<dbReference type="PANTHER" id="PTHR43744">
    <property type="entry name" value="ABC TRANSPORTER PERMEASE PROTEIN MG189-RELATED-RELATED"/>
    <property type="match status" value="1"/>
</dbReference>
<dbReference type="Proteomes" id="UP001501777">
    <property type="component" value="Unassembled WGS sequence"/>
</dbReference>
<dbReference type="CDD" id="cd06261">
    <property type="entry name" value="TM_PBP2"/>
    <property type="match status" value="1"/>
</dbReference>
<name>A0ABN3MA32_STRLO</name>
<keyword evidence="2 7" id="KW-0813">Transport</keyword>
<keyword evidence="5 7" id="KW-1133">Transmembrane helix</keyword>
<reference evidence="9 10" key="1">
    <citation type="journal article" date="2019" name="Int. J. Syst. Evol. Microbiol.">
        <title>The Global Catalogue of Microorganisms (GCM) 10K type strain sequencing project: providing services to taxonomists for standard genome sequencing and annotation.</title>
        <authorList>
            <consortium name="The Broad Institute Genomics Platform"/>
            <consortium name="The Broad Institute Genome Sequencing Center for Infectious Disease"/>
            <person name="Wu L."/>
            <person name="Ma J."/>
        </authorList>
    </citation>
    <scope>NUCLEOTIDE SEQUENCE [LARGE SCALE GENOMIC DNA]</scope>
    <source>
        <strain evidence="9 10">JCM 4395</strain>
    </source>
</reference>
<keyword evidence="3" id="KW-1003">Cell membrane</keyword>